<dbReference type="Proteomes" id="UP000616114">
    <property type="component" value="Unassembled WGS sequence"/>
</dbReference>
<keyword evidence="4" id="KW-1185">Reference proteome</keyword>
<feature type="compositionally biased region" description="Low complexity" evidence="1">
    <location>
        <begin position="1275"/>
        <end position="1292"/>
    </location>
</feature>
<keyword evidence="2" id="KW-1133">Transmembrane helix</keyword>
<feature type="compositionally biased region" description="Pro residues" evidence="1">
    <location>
        <begin position="960"/>
        <end position="973"/>
    </location>
</feature>
<feature type="transmembrane region" description="Helical" evidence="2">
    <location>
        <begin position="753"/>
        <end position="777"/>
    </location>
</feature>
<feature type="transmembrane region" description="Helical" evidence="2">
    <location>
        <begin position="1185"/>
        <end position="1202"/>
    </location>
</feature>
<dbReference type="RefSeq" id="WP_188549891.1">
    <property type="nucleotide sequence ID" value="NZ_BMFY01000004.1"/>
</dbReference>
<feature type="transmembrane region" description="Helical" evidence="2">
    <location>
        <begin position="1093"/>
        <end position="1112"/>
    </location>
</feature>
<feature type="region of interest" description="Disordered" evidence="1">
    <location>
        <begin position="920"/>
        <end position="998"/>
    </location>
</feature>
<feature type="transmembrane region" description="Helical" evidence="2">
    <location>
        <begin position="814"/>
        <end position="832"/>
    </location>
</feature>
<feature type="transmembrane region" description="Helical" evidence="2">
    <location>
        <begin position="662"/>
        <end position="681"/>
    </location>
</feature>
<feature type="compositionally biased region" description="Low complexity" evidence="1">
    <location>
        <begin position="974"/>
        <end position="998"/>
    </location>
</feature>
<proteinExistence type="predicted"/>
<dbReference type="EMBL" id="BMFY01000004">
    <property type="protein sequence ID" value="GGA09666.1"/>
    <property type="molecule type" value="Genomic_DNA"/>
</dbReference>
<feature type="transmembrane region" description="Helical" evidence="2">
    <location>
        <begin position="635"/>
        <end position="655"/>
    </location>
</feature>
<feature type="transmembrane region" description="Helical" evidence="2">
    <location>
        <begin position="316"/>
        <end position="333"/>
    </location>
</feature>
<feature type="transmembrane region" description="Helical" evidence="2">
    <location>
        <begin position="891"/>
        <end position="909"/>
    </location>
</feature>
<feature type="transmembrane region" description="Helical" evidence="2">
    <location>
        <begin position="1005"/>
        <end position="1023"/>
    </location>
</feature>
<feature type="transmembrane region" description="Helical" evidence="2">
    <location>
        <begin position="288"/>
        <end position="309"/>
    </location>
</feature>
<organism evidence="3 4">
    <name type="scientific">Sediminivirga luteola</name>
    <dbReference type="NCBI Taxonomy" id="1774748"/>
    <lineage>
        <taxon>Bacteria</taxon>
        <taxon>Bacillati</taxon>
        <taxon>Actinomycetota</taxon>
        <taxon>Actinomycetes</taxon>
        <taxon>Micrococcales</taxon>
        <taxon>Brevibacteriaceae</taxon>
        <taxon>Sediminivirga</taxon>
    </lineage>
</organism>
<dbReference type="PANTHER" id="PTHR23030">
    <property type="entry name" value="PCD6 INTERACTING PROTEIN-RELATED"/>
    <property type="match status" value="1"/>
</dbReference>
<sequence length="1428" mass="148179">MFGPLVWFGGFNVATWTFAVVLTALIALLLTALAQRAARRRTHNFGFVAGSLQARRFLYEHGHKLPPHQTAMTRAGTPPRRAPEPPPAESAAPGSAQPGRGAAHSSPSAPHTGADVPPPPSSAPSIGTAPPHRAPGHPAPPASGPRSAPPGPGQAPSAPARPPAGPGYPPSGPAYPAYDAGAPSPAGHPGGAPVSAAPRSDLPLNILLYVGGLLIVAAIGAFMLTTESTAIRLSFAWGAALVFYAAGMVLHRTTARLRTVGIAFTGTGLAILPFAGLALGGWDVTSASVAWLLTSLAGALLYMAAAVALGSRIISWLSIGYLFSSVLAAVSFASTDVVWHLAVLILVCTAVQGLLFALPLHGGPGRLLATPARHLSDYLPLAAAAALLFVRPGAADIAIIGIATSLHLGLVRAIRGRYEAEAALRFTVPATLMAALVWLGSPAGLGSIPARGIIMALVLALCGLAVAALAAVALHRQSTSKNSPSQLDRAAEWTWMAAAFGAMLLAAWITRFDSGVELFNVPAHTIPQLIVTLGLLAVTITAALLLAHRLRSLALVVVAGAILPLLPISLWTAERVQDPTGVGAPATFFALTLLPVLGYRALPGRRAPAVAGPFAALYAVIGGVWLAVAEPPHGILPPMLVLLAGFGILVAGVLVNRTAHLAWSWPVLLGLTLPVLVLRALDLTRDSWPVVFGWALLTISVAGLLADAVLLLTRRRGAGPLSVVIGAAALRFPALVWLILTAAAVVLTDEGRGIAVALLIGSMVLDAARTNGLLLLLDAGPQRPAGTPATGQASAARPAPQAADPARARRFAGLPRLLLTILTVLPLVQALLAQGPSALHPAGILIPAVALAACIAALLLHRIRWQYYTLVPAILLTAIPIGTALADHGAVQMVIALWLSWAAFYALSWGNRLVEQRRTTADTGPSAAVQQPFPSSAPPSAGQSSPPSTSPAAGQLQSSPPAPPGAAHPPFAAPPQTREVPSPARRSPAPRAPRLPGALRSPRTLTMYLAAAGALFLAAMFSLGLPSDDEVFRSLPRFVAGLTFMAIAVMVGMEGLPRPGRPARQLLLEPAAYPLALGLLLALSGLVRVDFYIAMHLLLLPAFAAALLLGWARSRRTRVPEQQPPASVRGLSGSPEPRWIVAMAILTFTGLISTLPDPEAGWKSLLFLCDHVALLVAGALTRRPLALWWGLVAATLAVVFGLRHMLWLALLVLGLIVIAVVVWQLLRRKPDAGKNDDAATAPPPQPHSPAPAANHAAYPQHPSAPQAPPGAAEYAQPWPGAQQGPASQQARPYPSAQPPQGPLYGSRQGPPPPARQHFPAPGAGQRFPAPPPQPMQPDQRPPSARPGQQDGPPVAPAPPTGQHRPEWHPPQPGQRTSPAPSPQQPLQSPQSPPQGTERTPDTRQDLPHTGAPHAPDERPEGGPPESRR</sequence>
<evidence type="ECO:0000313" key="4">
    <source>
        <dbReference type="Proteomes" id="UP000616114"/>
    </source>
</evidence>
<feature type="compositionally biased region" description="Basic and acidic residues" evidence="1">
    <location>
        <begin position="1414"/>
        <end position="1428"/>
    </location>
</feature>
<feature type="transmembrane region" description="Helical" evidence="2">
    <location>
        <begin position="867"/>
        <end position="885"/>
    </location>
</feature>
<feature type="transmembrane region" description="Helical" evidence="2">
    <location>
        <begin position="1208"/>
        <end position="1226"/>
    </location>
</feature>
<feature type="transmembrane region" description="Helical" evidence="2">
    <location>
        <begin position="1066"/>
        <end position="1087"/>
    </location>
</feature>
<feature type="transmembrane region" description="Helical" evidence="2">
    <location>
        <begin position="422"/>
        <end position="441"/>
    </location>
</feature>
<accession>A0A8J2TWT4</accession>
<feature type="transmembrane region" description="Helical" evidence="2">
    <location>
        <begin position="262"/>
        <end position="282"/>
    </location>
</feature>
<evidence type="ECO:0000256" key="1">
    <source>
        <dbReference type="SAM" id="MobiDB-lite"/>
    </source>
</evidence>
<keyword evidence="2" id="KW-0472">Membrane</keyword>
<feature type="compositionally biased region" description="Low complexity" evidence="1">
    <location>
        <begin position="925"/>
        <end position="959"/>
    </location>
</feature>
<name>A0A8J2TWT4_9MICO</name>
<evidence type="ECO:0000256" key="2">
    <source>
        <dbReference type="SAM" id="Phobius"/>
    </source>
</evidence>
<evidence type="ECO:0000313" key="3">
    <source>
        <dbReference type="EMBL" id="GGA09666.1"/>
    </source>
</evidence>
<feature type="transmembrane region" description="Helical" evidence="2">
    <location>
        <begin position="609"/>
        <end position="629"/>
    </location>
</feature>
<gene>
    <name evidence="3" type="ORF">GCM10011333_10510</name>
</gene>
<dbReference type="PANTHER" id="PTHR23030:SF39">
    <property type="entry name" value="PROGRAMMED CELL DEATH 6-INTERACTING PROTEIN"/>
    <property type="match status" value="1"/>
</dbReference>
<feature type="transmembrane region" description="Helical" evidence="2">
    <location>
        <begin position="206"/>
        <end position="224"/>
    </location>
</feature>
<feature type="transmembrane region" description="Helical" evidence="2">
    <location>
        <begin position="453"/>
        <end position="472"/>
    </location>
</feature>
<feature type="transmembrane region" description="Helical" evidence="2">
    <location>
        <begin position="493"/>
        <end position="509"/>
    </location>
</feature>
<feature type="region of interest" description="Disordered" evidence="1">
    <location>
        <begin position="63"/>
        <end position="195"/>
    </location>
</feature>
<feature type="transmembrane region" description="Helical" evidence="2">
    <location>
        <begin position="838"/>
        <end position="860"/>
    </location>
</feature>
<feature type="compositionally biased region" description="Low complexity" evidence="1">
    <location>
        <begin position="1315"/>
        <end position="1327"/>
    </location>
</feature>
<feature type="transmembrane region" description="Helical" evidence="2">
    <location>
        <begin position="687"/>
        <end position="712"/>
    </location>
</feature>
<feature type="compositionally biased region" description="Pro residues" evidence="1">
    <location>
        <begin position="1328"/>
        <end position="1344"/>
    </location>
</feature>
<feature type="transmembrane region" description="Helical" evidence="2">
    <location>
        <begin position="529"/>
        <end position="546"/>
    </location>
</feature>
<protein>
    <submittedName>
        <fullName evidence="3">Uncharacterized protein</fullName>
    </submittedName>
</protein>
<feature type="transmembrane region" description="Helical" evidence="2">
    <location>
        <begin position="230"/>
        <end position="250"/>
    </location>
</feature>
<reference evidence="3" key="1">
    <citation type="journal article" date="2014" name="Int. J. Syst. Evol. Microbiol.">
        <title>Complete genome sequence of Corynebacterium casei LMG S-19264T (=DSM 44701T), isolated from a smear-ripened cheese.</title>
        <authorList>
            <consortium name="US DOE Joint Genome Institute (JGI-PGF)"/>
            <person name="Walter F."/>
            <person name="Albersmeier A."/>
            <person name="Kalinowski J."/>
            <person name="Ruckert C."/>
        </authorList>
    </citation>
    <scope>NUCLEOTIDE SEQUENCE</scope>
    <source>
        <strain evidence="3">CGMCC 1.12785</strain>
    </source>
</reference>
<reference evidence="3" key="2">
    <citation type="submission" date="2020-09" db="EMBL/GenBank/DDBJ databases">
        <authorList>
            <person name="Sun Q."/>
            <person name="Zhou Y."/>
        </authorList>
    </citation>
    <scope>NUCLEOTIDE SEQUENCE</scope>
    <source>
        <strain evidence="3">CGMCC 1.12785</strain>
    </source>
</reference>
<feature type="transmembrane region" description="Helical" evidence="2">
    <location>
        <begin position="1035"/>
        <end position="1054"/>
    </location>
</feature>
<feature type="compositionally biased region" description="Low complexity" evidence="1">
    <location>
        <begin position="1250"/>
        <end position="1261"/>
    </location>
</feature>
<feature type="compositionally biased region" description="Pro residues" evidence="1">
    <location>
        <begin position="137"/>
        <end position="173"/>
    </location>
</feature>
<feature type="transmembrane region" description="Helical" evidence="2">
    <location>
        <begin position="583"/>
        <end position="602"/>
    </location>
</feature>
<comment type="caution">
    <text evidence="3">The sequence shown here is derived from an EMBL/GenBank/DDBJ whole genome shotgun (WGS) entry which is preliminary data.</text>
</comment>
<feature type="transmembrane region" description="Helical" evidence="2">
    <location>
        <begin position="553"/>
        <end position="571"/>
    </location>
</feature>
<keyword evidence="2" id="KW-0812">Transmembrane</keyword>
<feature type="transmembrane region" description="Helical" evidence="2">
    <location>
        <begin position="724"/>
        <end position="747"/>
    </location>
</feature>
<feature type="transmembrane region" description="Helical" evidence="2">
    <location>
        <begin position="339"/>
        <end position="360"/>
    </location>
</feature>
<feature type="compositionally biased region" description="Low complexity" evidence="1">
    <location>
        <begin position="174"/>
        <end position="195"/>
    </location>
</feature>
<feature type="region of interest" description="Disordered" evidence="1">
    <location>
        <begin position="1232"/>
        <end position="1428"/>
    </location>
</feature>
<feature type="transmembrane region" description="Helical" evidence="2">
    <location>
        <begin position="6"/>
        <end position="33"/>
    </location>
</feature>